<evidence type="ECO:0000256" key="6">
    <source>
        <dbReference type="ARBA" id="ARBA00022763"/>
    </source>
</evidence>
<dbReference type="SUPFAM" id="SSF52141">
    <property type="entry name" value="Uracil-DNA glycosylase-like"/>
    <property type="match status" value="1"/>
</dbReference>
<evidence type="ECO:0000256" key="2">
    <source>
        <dbReference type="ARBA" id="ARBA00002631"/>
    </source>
</evidence>
<evidence type="ECO:0000259" key="12">
    <source>
        <dbReference type="SMART" id="SM00986"/>
    </source>
</evidence>
<dbReference type="Pfam" id="PF03167">
    <property type="entry name" value="UDG"/>
    <property type="match status" value="1"/>
</dbReference>
<name>A0A1B7X8V4_9BACT</name>
<accession>A0A1B7X8V4</accession>
<dbReference type="FunFam" id="3.40.470.10:FF:000001">
    <property type="entry name" value="Uracil-DNA glycosylase"/>
    <property type="match status" value="1"/>
</dbReference>
<comment type="subcellular location">
    <subcellularLocation>
        <location evidence="9">Cytoplasm</location>
    </subcellularLocation>
</comment>
<keyword evidence="8 9" id="KW-0234">DNA repair</keyword>
<evidence type="ECO:0000256" key="4">
    <source>
        <dbReference type="ARBA" id="ARBA00012030"/>
    </source>
</evidence>
<evidence type="ECO:0000256" key="7">
    <source>
        <dbReference type="ARBA" id="ARBA00022801"/>
    </source>
</evidence>
<comment type="catalytic activity">
    <reaction evidence="1 9 11">
        <text>Hydrolyzes single-stranded DNA or mismatched double-stranded DNA and polynucleotides, releasing free uracil.</text>
        <dbReference type="EC" id="3.2.2.27"/>
    </reaction>
</comment>
<evidence type="ECO:0000256" key="1">
    <source>
        <dbReference type="ARBA" id="ARBA00001400"/>
    </source>
</evidence>
<keyword evidence="14" id="KW-1185">Reference proteome</keyword>
<dbReference type="AlphaFoldDB" id="A0A1B7X8V4"/>
<evidence type="ECO:0000256" key="9">
    <source>
        <dbReference type="HAMAP-Rule" id="MF_00148"/>
    </source>
</evidence>
<dbReference type="GO" id="GO:0005737">
    <property type="term" value="C:cytoplasm"/>
    <property type="evidence" value="ECO:0007669"/>
    <property type="project" value="UniProtKB-SubCell"/>
</dbReference>
<dbReference type="InterPro" id="IPR036895">
    <property type="entry name" value="Uracil-DNA_glycosylase-like_sf"/>
</dbReference>
<dbReference type="PATRIC" id="fig|1560234.3.peg.2724"/>
<sequence length="218" mass="24618">MIPSDWCEAVPYFKEARHERVLQKVAELRKKHTVFPPEEQVFAALNAVPFNEVRVVILGQDPYHGAGQAHGLSFSVQEGAKFPPSLRNIFKEIDAEFHNGVKREVSTDLTRWAKQGVLLLNATLTVQEGKAASHAKLGWQAVTDDIIKAISRKRSNLVFLLWGKHALDKKPLIADNDHCILEAVHPSPLSASRGFFGCNHFMLTNDWLQKHNQPEIDW</sequence>
<keyword evidence="7 9" id="KW-0378">Hydrolase</keyword>
<dbReference type="STRING" id="1560234.SP90_16235"/>
<dbReference type="InterPro" id="IPR002043">
    <property type="entry name" value="UDG_fam1"/>
</dbReference>
<dbReference type="NCBIfam" id="NF003588">
    <property type="entry name" value="PRK05254.1-1"/>
    <property type="match status" value="1"/>
</dbReference>
<gene>
    <name evidence="9" type="primary">ung</name>
    <name evidence="13" type="ORF">SP90_16235</name>
</gene>
<dbReference type="InterPro" id="IPR018085">
    <property type="entry name" value="Ura-DNA_Glyclase_AS"/>
</dbReference>
<comment type="function">
    <text evidence="2 9 11">Excises uracil residues from the DNA which can arise as a result of misincorporation of dUMP residues by DNA polymerase or due to deamination of cytosine.</text>
</comment>
<reference evidence="13 14" key="1">
    <citation type="submission" date="2015-01" db="EMBL/GenBank/DDBJ databases">
        <title>Desulfovibrio sp. JC271 draft genome sequence.</title>
        <authorList>
            <person name="Shivani Y."/>
            <person name="Subhash Y."/>
            <person name="Sasikala C."/>
            <person name="Ramana C.V."/>
        </authorList>
    </citation>
    <scope>NUCLEOTIDE SEQUENCE [LARGE SCALE GENOMIC DNA]</scope>
    <source>
        <strain evidence="13 14">JC271</strain>
    </source>
</reference>
<dbReference type="NCBIfam" id="NF003589">
    <property type="entry name" value="PRK05254.1-2"/>
    <property type="match status" value="1"/>
</dbReference>
<feature type="active site" description="Proton acceptor" evidence="9 10">
    <location>
        <position position="61"/>
    </location>
</feature>
<dbReference type="OrthoDB" id="9804372at2"/>
<protein>
    <recommendedName>
        <fullName evidence="5 9">Uracil-DNA glycosylase</fullName>
        <shortName evidence="9">UDG</shortName>
        <ecNumber evidence="4 9">3.2.2.27</ecNumber>
    </recommendedName>
</protein>
<dbReference type="InterPro" id="IPR005122">
    <property type="entry name" value="Uracil-DNA_glycosylase-like"/>
</dbReference>
<dbReference type="CDD" id="cd10027">
    <property type="entry name" value="UDG-F1-like"/>
    <property type="match status" value="1"/>
</dbReference>
<evidence type="ECO:0000256" key="10">
    <source>
        <dbReference type="PROSITE-ProRule" id="PRU10072"/>
    </source>
</evidence>
<keyword evidence="9" id="KW-0963">Cytoplasm</keyword>
<dbReference type="NCBIfam" id="NF003592">
    <property type="entry name" value="PRK05254.1-5"/>
    <property type="match status" value="1"/>
</dbReference>
<dbReference type="PANTHER" id="PTHR11264">
    <property type="entry name" value="URACIL-DNA GLYCOSYLASE"/>
    <property type="match status" value="1"/>
</dbReference>
<dbReference type="SMART" id="SM00986">
    <property type="entry name" value="UDG"/>
    <property type="match status" value="1"/>
</dbReference>
<dbReference type="RefSeq" id="WP_066858778.1">
    <property type="nucleotide sequence ID" value="NZ_JXMS01000042.1"/>
</dbReference>
<dbReference type="HAMAP" id="MF_00148">
    <property type="entry name" value="UDG"/>
    <property type="match status" value="1"/>
</dbReference>
<dbReference type="Proteomes" id="UP000091979">
    <property type="component" value="Unassembled WGS sequence"/>
</dbReference>
<dbReference type="GO" id="GO:0097510">
    <property type="term" value="P:base-excision repair, AP site formation via deaminated base removal"/>
    <property type="evidence" value="ECO:0007669"/>
    <property type="project" value="TreeGrafter"/>
</dbReference>
<evidence type="ECO:0000313" key="14">
    <source>
        <dbReference type="Proteomes" id="UP000091979"/>
    </source>
</evidence>
<dbReference type="PROSITE" id="PS00130">
    <property type="entry name" value="U_DNA_GLYCOSYLASE"/>
    <property type="match status" value="1"/>
</dbReference>
<evidence type="ECO:0000256" key="5">
    <source>
        <dbReference type="ARBA" id="ARBA00018429"/>
    </source>
</evidence>
<feature type="domain" description="Uracil-DNA glycosylase-like" evidence="12">
    <location>
        <begin position="46"/>
        <end position="208"/>
    </location>
</feature>
<organism evidence="13 14">
    <name type="scientific">Halodesulfovibrio spirochaetisodalis</name>
    <dbReference type="NCBI Taxonomy" id="1560234"/>
    <lineage>
        <taxon>Bacteria</taxon>
        <taxon>Pseudomonadati</taxon>
        <taxon>Thermodesulfobacteriota</taxon>
        <taxon>Desulfovibrionia</taxon>
        <taxon>Desulfovibrionales</taxon>
        <taxon>Desulfovibrionaceae</taxon>
        <taxon>Halodesulfovibrio</taxon>
    </lineage>
</organism>
<dbReference type="SMART" id="SM00987">
    <property type="entry name" value="UreE_C"/>
    <property type="match status" value="1"/>
</dbReference>
<proteinExistence type="inferred from homology"/>
<evidence type="ECO:0000256" key="11">
    <source>
        <dbReference type="RuleBase" id="RU003780"/>
    </source>
</evidence>
<dbReference type="EMBL" id="JXMS01000042">
    <property type="protein sequence ID" value="OBQ45777.1"/>
    <property type="molecule type" value="Genomic_DNA"/>
</dbReference>
<dbReference type="NCBIfam" id="TIGR00628">
    <property type="entry name" value="ung"/>
    <property type="match status" value="1"/>
</dbReference>
<comment type="similarity">
    <text evidence="3 9 11">Belongs to the uracil-DNA glycosylase (UDG) superfamily. UNG family.</text>
</comment>
<dbReference type="PANTHER" id="PTHR11264:SF8">
    <property type="entry name" value="URACIL-DNA GLYCOSYLASE-LIKE DOMAIN-CONTAINING PROTEIN"/>
    <property type="match status" value="1"/>
</dbReference>
<comment type="caution">
    <text evidence="13">The sequence shown here is derived from an EMBL/GenBank/DDBJ whole genome shotgun (WGS) entry which is preliminary data.</text>
</comment>
<evidence type="ECO:0000313" key="13">
    <source>
        <dbReference type="EMBL" id="OBQ45777.1"/>
    </source>
</evidence>
<dbReference type="Gene3D" id="3.40.470.10">
    <property type="entry name" value="Uracil-DNA glycosylase-like domain"/>
    <property type="match status" value="1"/>
</dbReference>
<dbReference type="NCBIfam" id="NF003591">
    <property type="entry name" value="PRK05254.1-4"/>
    <property type="match status" value="1"/>
</dbReference>
<keyword evidence="6 9" id="KW-0227">DNA damage</keyword>
<evidence type="ECO:0000256" key="3">
    <source>
        <dbReference type="ARBA" id="ARBA00008184"/>
    </source>
</evidence>
<dbReference type="EC" id="3.2.2.27" evidence="4 9"/>
<evidence type="ECO:0000256" key="8">
    <source>
        <dbReference type="ARBA" id="ARBA00023204"/>
    </source>
</evidence>
<dbReference type="GO" id="GO:0004844">
    <property type="term" value="F:uracil DNA N-glycosylase activity"/>
    <property type="evidence" value="ECO:0007669"/>
    <property type="project" value="UniProtKB-UniRule"/>
</dbReference>